<sequence>MPRHTDLNSSLLAALLCVLGCATVVAVAYLVTRTLDDSREQLQQLQTRQAPAAMALCELRAQLAELRLYQLSLIAATGNAAEVADYDKRIEQSLRGARKQAALYIATMPSGEERRRFATIQAELDAYLKLHRQIGTAVHAGDRERASQLSTQQALPQRRTLFADLEELSRINARHAPHADADVLVYAPH</sequence>
<evidence type="ECO:0000313" key="3">
    <source>
        <dbReference type="Proteomes" id="UP000046187"/>
    </source>
</evidence>
<name>A0A0K2ZES4_9XANT</name>
<proteinExistence type="predicted"/>
<reference evidence="3" key="1">
    <citation type="submission" date="2015-07" db="EMBL/GenBank/DDBJ databases">
        <authorList>
            <person name="Wibberg D."/>
        </authorList>
    </citation>
    <scope>NUCLEOTIDE SEQUENCE [LARGE SCALE GENOMIC DNA]</scope>
</reference>
<keyword evidence="3" id="KW-1185">Reference proteome</keyword>
<dbReference type="RefSeq" id="WP_053833974.1">
    <property type="nucleotide sequence ID" value="NZ_CXOI01000005.1"/>
</dbReference>
<accession>A0A0K2ZES4</accession>
<gene>
    <name evidence="2" type="ORF">XTALMG727_0323</name>
</gene>
<dbReference type="AlphaFoldDB" id="A0A0K2ZES4"/>
<evidence type="ECO:0000259" key="1">
    <source>
        <dbReference type="Pfam" id="PF12729"/>
    </source>
</evidence>
<protein>
    <submittedName>
        <fullName evidence="2">Putative membrane protein</fullName>
    </submittedName>
</protein>
<dbReference type="Pfam" id="PF12729">
    <property type="entry name" value="4HB_MCP_1"/>
    <property type="match status" value="1"/>
</dbReference>
<evidence type="ECO:0000313" key="2">
    <source>
        <dbReference type="EMBL" id="CTP82619.1"/>
    </source>
</evidence>
<feature type="domain" description="Chemotaxis methyl-accepting receptor HlyB-like 4HB MCP" evidence="1">
    <location>
        <begin position="16"/>
        <end position="179"/>
    </location>
</feature>
<dbReference type="EMBL" id="CXOI01000005">
    <property type="protein sequence ID" value="CTP82619.1"/>
    <property type="molecule type" value="Genomic_DNA"/>
</dbReference>
<organism evidence="2 3">
    <name type="scientific">Xanthomonas graminis pv. arrhenatheri LMG 727</name>
    <dbReference type="NCBI Taxonomy" id="1195923"/>
    <lineage>
        <taxon>Bacteria</taxon>
        <taxon>Pseudomonadati</taxon>
        <taxon>Pseudomonadota</taxon>
        <taxon>Gammaproteobacteria</taxon>
        <taxon>Lysobacterales</taxon>
        <taxon>Lysobacteraceae</taxon>
        <taxon>Xanthomonas</taxon>
        <taxon>Xanthomonas translucens group</taxon>
        <taxon>Xanthomonas graminis</taxon>
    </lineage>
</organism>
<dbReference type="InterPro" id="IPR024478">
    <property type="entry name" value="HlyB_4HB_MCP"/>
</dbReference>
<dbReference type="Proteomes" id="UP000046187">
    <property type="component" value="Unassembled WGS sequence"/>
</dbReference>